<name>A0A2K8KFD7_9MOLU</name>
<feature type="transmembrane region" description="Helical" evidence="1">
    <location>
        <begin position="6"/>
        <end position="28"/>
    </location>
</feature>
<dbReference type="AlphaFoldDB" id="A0A2K8KFD7"/>
<dbReference type="RefSeq" id="WP_100253971.1">
    <property type="nucleotide sequence ID" value="NZ_CP015819.1"/>
</dbReference>
<keyword evidence="1" id="KW-1133">Transmembrane helix</keyword>
<keyword evidence="3" id="KW-1185">Reference proteome</keyword>
<proteinExistence type="predicted"/>
<dbReference type="Proteomes" id="UP000231179">
    <property type="component" value="Chromosome"/>
</dbReference>
<keyword evidence="1" id="KW-0812">Transmembrane</keyword>
<keyword evidence="1" id="KW-0472">Membrane</keyword>
<reference evidence="2 3" key="1">
    <citation type="submission" date="2017-11" db="EMBL/GenBank/DDBJ databases">
        <title>Complete genome sequence of Spiroplasma clarkii CN-5 (DSM 19994).</title>
        <authorList>
            <person name="Tsai Y.-M."/>
            <person name="Chang A."/>
            <person name="Lo W.-S."/>
            <person name="Kuo C.-H."/>
        </authorList>
    </citation>
    <scope>NUCLEOTIDE SEQUENCE [LARGE SCALE GENOMIC DNA]</scope>
    <source>
        <strain evidence="2 3">CN-5</strain>
    </source>
</reference>
<feature type="transmembrane region" description="Helical" evidence="1">
    <location>
        <begin position="56"/>
        <end position="78"/>
    </location>
</feature>
<gene>
    <name evidence="2" type="ORF">SCLAR_v1c00720</name>
</gene>
<evidence type="ECO:0000313" key="3">
    <source>
        <dbReference type="Proteomes" id="UP000231179"/>
    </source>
</evidence>
<evidence type="ECO:0000256" key="1">
    <source>
        <dbReference type="SAM" id="Phobius"/>
    </source>
</evidence>
<organism evidence="2 3">
    <name type="scientific">Spiroplasma clarkii</name>
    <dbReference type="NCBI Taxonomy" id="2139"/>
    <lineage>
        <taxon>Bacteria</taxon>
        <taxon>Bacillati</taxon>
        <taxon>Mycoplasmatota</taxon>
        <taxon>Mollicutes</taxon>
        <taxon>Entomoplasmatales</taxon>
        <taxon>Spiroplasmataceae</taxon>
        <taxon>Spiroplasma</taxon>
    </lineage>
</organism>
<dbReference type="EMBL" id="CP024870">
    <property type="protein sequence ID" value="ATX70407.1"/>
    <property type="molecule type" value="Genomic_DNA"/>
</dbReference>
<protein>
    <recommendedName>
        <fullName evidence="4">Transmembrane protein</fullName>
    </recommendedName>
</protein>
<accession>A0A2K8KFD7</accession>
<sequence>MSNLEIYLLVGGILGTLGLIGGCIYLVIAHQKHKQRGISITPSHEQRFIYVFFRRWLVVFIVFALALISLFCWVQFFVEICK</sequence>
<dbReference type="OrthoDB" id="10004986at2"/>
<evidence type="ECO:0000313" key="2">
    <source>
        <dbReference type="EMBL" id="ATX70407.1"/>
    </source>
</evidence>
<evidence type="ECO:0008006" key="4">
    <source>
        <dbReference type="Google" id="ProtNLM"/>
    </source>
</evidence>